<dbReference type="PANTHER" id="PTHR36503">
    <property type="entry name" value="BLR2520 PROTEIN"/>
    <property type="match status" value="1"/>
</dbReference>
<dbReference type="SUPFAM" id="SSF54593">
    <property type="entry name" value="Glyoxalase/Bleomycin resistance protein/Dihydroxybiphenyl dioxygenase"/>
    <property type="match status" value="1"/>
</dbReference>
<dbReference type="Gene3D" id="3.10.180.10">
    <property type="entry name" value="2,3-Dihydroxybiphenyl 1,2-Dioxygenase, domain 1"/>
    <property type="match status" value="1"/>
</dbReference>
<dbReference type="PANTHER" id="PTHR36503:SF1">
    <property type="entry name" value="BLR2520 PROTEIN"/>
    <property type="match status" value="1"/>
</dbReference>
<comment type="caution">
    <text evidence="2">The sequence shown here is derived from an EMBL/GenBank/DDBJ whole genome shotgun (WGS) entry which is preliminary data.</text>
</comment>
<dbReference type="InterPro" id="IPR037523">
    <property type="entry name" value="VOC_core"/>
</dbReference>
<proteinExistence type="predicted"/>
<dbReference type="InterPro" id="IPR029068">
    <property type="entry name" value="Glyas_Bleomycin-R_OHBP_Dase"/>
</dbReference>
<evidence type="ECO:0000259" key="1">
    <source>
        <dbReference type="PROSITE" id="PS51819"/>
    </source>
</evidence>
<dbReference type="Pfam" id="PF00903">
    <property type="entry name" value="Glyoxalase"/>
    <property type="match status" value="1"/>
</dbReference>
<organism evidence="2">
    <name type="scientific">bioreactor metagenome</name>
    <dbReference type="NCBI Taxonomy" id="1076179"/>
    <lineage>
        <taxon>unclassified sequences</taxon>
        <taxon>metagenomes</taxon>
        <taxon>ecological metagenomes</taxon>
    </lineage>
</organism>
<dbReference type="InterPro" id="IPR004360">
    <property type="entry name" value="Glyas_Fos-R_dOase_dom"/>
</dbReference>
<sequence length="137" mass="14974">MSSEQTSHSPLTAWPKEIFAITLFEEDLPAAKTFYSEAFGLPIVFEEENSCVFKIGTILINLLKISQADELVNPGKVAPANVGVRQVITIPVENVDALCAQLTAHGVKLINGPMDRWWGPRTASFADPGGHIWEIAQ</sequence>
<dbReference type="AlphaFoldDB" id="A0A645FYL1"/>
<gene>
    <name evidence="2" type="ORF">SDC9_164342</name>
</gene>
<dbReference type="EMBL" id="VSSQ01064016">
    <property type="protein sequence ID" value="MPN16993.1"/>
    <property type="molecule type" value="Genomic_DNA"/>
</dbReference>
<dbReference type="PROSITE" id="PS51819">
    <property type="entry name" value="VOC"/>
    <property type="match status" value="1"/>
</dbReference>
<name>A0A645FYL1_9ZZZZ</name>
<reference evidence="2" key="1">
    <citation type="submission" date="2019-08" db="EMBL/GenBank/DDBJ databases">
        <authorList>
            <person name="Kucharzyk K."/>
            <person name="Murdoch R.W."/>
            <person name="Higgins S."/>
            <person name="Loffler F."/>
        </authorList>
    </citation>
    <scope>NUCLEOTIDE SEQUENCE</scope>
</reference>
<accession>A0A645FYL1</accession>
<feature type="domain" description="VOC" evidence="1">
    <location>
        <begin position="17"/>
        <end position="137"/>
    </location>
</feature>
<protein>
    <recommendedName>
        <fullName evidence="1">VOC domain-containing protein</fullName>
    </recommendedName>
</protein>
<evidence type="ECO:0000313" key="2">
    <source>
        <dbReference type="EMBL" id="MPN16993.1"/>
    </source>
</evidence>